<name>A0ABW5WNT6_9FLAO</name>
<keyword evidence="3" id="KW-1185">Reference proteome</keyword>
<proteinExistence type="predicted"/>
<dbReference type="Pfam" id="PF19765">
    <property type="entry name" value="DUF6252"/>
    <property type="match status" value="1"/>
</dbReference>
<dbReference type="RefSeq" id="WP_183490269.1">
    <property type="nucleotide sequence ID" value="NZ_JBHUOV010000008.1"/>
</dbReference>
<evidence type="ECO:0000256" key="1">
    <source>
        <dbReference type="SAM" id="SignalP"/>
    </source>
</evidence>
<dbReference type="Proteomes" id="UP001597533">
    <property type="component" value="Unassembled WGS sequence"/>
</dbReference>
<organism evidence="2 3">
    <name type="scientific">Lacinutrix iliipiscaria</name>
    <dbReference type="NCBI Taxonomy" id="1230532"/>
    <lineage>
        <taxon>Bacteria</taxon>
        <taxon>Pseudomonadati</taxon>
        <taxon>Bacteroidota</taxon>
        <taxon>Flavobacteriia</taxon>
        <taxon>Flavobacteriales</taxon>
        <taxon>Flavobacteriaceae</taxon>
        <taxon>Lacinutrix</taxon>
    </lineage>
</organism>
<feature type="chain" id="PRO_5046480397" evidence="1">
    <location>
        <begin position="24"/>
        <end position="174"/>
    </location>
</feature>
<gene>
    <name evidence="2" type="ORF">ACFS5M_11965</name>
</gene>
<accession>A0ABW5WNT6</accession>
<feature type="signal peptide" evidence="1">
    <location>
        <begin position="1"/>
        <end position="23"/>
    </location>
</feature>
<reference evidence="3" key="1">
    <citation type="journal article" date="2019" name="Int. J. Syst. Evol. Microbiol.">
        <title>The Global Catalogue of Microorganisms (GCM) 10K type strain sequencing project: providing services to taxonomists for standard genome sequencing and annotation.</title>
        <authorList>
            <consortium name="The Broad Institute Genomics Platform"/>
            <consortium name="The Broad Institute Genome Sequencing Center for Infectious Disease"/>
            <person name="Wu L."/>
            <person name="Ma J."/>
        </authorList>
    </citation>
    <scope>NUCLEOTIDE SEQUENCE [LARGE SCALE GENOMIC DNA]</scope>
    <source>
        <strain evidence="3">KCTC 32141</strain>
    </source>
</reference>
<keyword evidence="1" id="KW-0732">Signal</keyword>
<sequence>MRNLKQFMLLVMTLSLVSLSSCSKDDDGGSGGSAASGTINAKVDGSDFNSMEISSSATVANSGQNLVIIGSNSSGEAITITIFGYEGVGTYEISGANINISASYSETDVSNPSSPTTEIWQSPYEDSVLGEINISEETDTKVKGTFNFMCKNVGGDNSVKNITDGSFDLNKQIT</sequence>
<evidence type="ECO:0000313" key="3">
    <source>
        <dbReference type="Proteomes" id="UP001597533"/>
    </source>
</evidence>
<dbReference type="EMBL" id="JBHUOV010000008">
    <property type="protein sequence ID" value="MFD2824387.1"/>
    <property type="molecule type" value="Genomic_DNA"/>
</dbReference>
<dbReference type="InterPro" id="IPR046219">
    <property type="entry name" value="DUF6252"/>
</dbReference>
<comment type="caution">
    <text evidence="2">The sequence shown here is derived from an EMBL/GenBank/DDBJ whole genome shotgun (WGS) entry which is preliminary data.</text>
</comment>
<evidence type="ECO:0000313" key="2">
    <source>
        <dbReference type="EMBL" id="MFD2824387.1"/>
    </source>
</evidence>
<dbReference type="PROSITE" id="PS51257">
    <property type="entry name" value="PROKAR_LIPOPROTEIN"/>
    <property type="match status" value="1"/>
</dbReference>
<protein>
    <submittedName>
        <fullName evidence="2">DUF6252 family protein</fullName>
    </submittedName>
</protein>